<dbReference type="Proteomes" id="UP000318405">
    <property type="component" value="Unassembled WGS sequence"/>
</dbReference>
<dbReference type="EMBL" id="VLTJ01000020">
    <property type="protein sequence ID" value="TSH95654.1"/>
    <property type="molecule type" value="Genomic_DNA"/>
</dbReference>
<proteinExistence type="predicted"/>
<feature type="compositionally biased region" description="Low complexity" evidence="1">
    <location>
        <begin position="334"/>
        <end position="345"/>
    </location>
</feature>
<feature type="region of interest" description="Disordered" evidence="1">
    <location>
        <begin position="143"/>
        <end position="237"/>
    </location>
</feature>
<gene>
    <name evidence="3" type="ORF">FOZ76_09645</name>
</gene>
<name>A0A556ART6_9BURK</name>
<feature type="region of interest" description="Disordered" evidence="1">
    <location>
        <begin position="61"/>
        <end position="102"/>
    </location>
</feature>
<dbReference type="AlphaFoldDB" id="A0A556ART6"/>
<dbReference type="Pfam" id="PF02120">
    <property type="entry name" value="Flg_hook"/>
    <property type="match status" value="1"/>
</dbReference>
<reference evidence="3 4" key="1">
    <citation type="submission" date="2019-07" db="EMBL/GenBank/DDBJ databases">
        <title>Qingshengfaniella alkalisoli gen. nov., sp. nov., isolated from saline soil.</title>
        <authorList>
            <person name="Xu L."/>
            <person name="Huang X.-X."/>
            <person name="Sun J.-Q."/>
        </authorList>
    </citation>
    <scope>NUCLEOTIDE SEQUENCE [LARGE SCALE GENOMIC DNA]</scope>
    <source>
        <strain evidence="3 4">DSM 27279</strain>
    </source>
</reference>
<evidence type="ECO:0000259" key="2">
    <source>
        <dbReference type="Pfam" id="PF02120"/>
    </source>
</evidence>
<feature type="region of interest" description="Disordered" evidence="1">
    <location>
        <begin position="297"/>
        <end position="357"/>
    </location>
</feature>
<dbReference type="RefSeq" id="WP_143947943.1">
    <property type="nucleotide sequence ID" value="NZ_BAABMB010000002.1"/>
</dbReference>
<keyword evidence="4" id="KW-1185">Reference proteome</keyword>
<comment type="caution">
    <text evidence="3">The sequence shown here is derived from an EMBL/GenBank/DDBJ whole genome shotgun (WGS) entry which is preliminary data.</text>
</comment>
<protein>
    <recommendedName>
        <fullName evidence="2">Flagellar hook-length control protein-like C-terminal domain-containing protein</fullName>
    </recommendedName>
</protein>
<dbReference type="OrthoDB" id="5296742at2"/>
<dbReference type="Gene3D" id="3.30.750.140">
    <property type="match status" value="1"/>
</dbReference>
<evidence type="ECO:0000313" key="4">
    <source>
        <dbReference type="Proteomes" id="UP000318405"/>
    </source>
</evidence>
<feature type="domain" description="Flagellar hook-length control protein-like C-terminal" evidence="2">
    <location>
        <begin position="402"/>
        <end position="472"/>
    </location>
</feature>
<organism evidence="3 4">
    <name type="scientific">Verticiella sediminum</name>
    <dbReference type="NCBI Taxonomy" id="1247510"/>
    <lineage>
        <taxon>Bacteria</taxon>
        <taxon>Pseudomonadati</taxon>
        <taxon>Pseudomonadota</taxon>
        <taxon>Betaproteobacteria</taxon>
        <taxon>Burkholderiales</taxon>
        <taxon>Alcaligenaceae</taxon>
        <taxon>Verticiella</taxon>
    </lineage>
</organism>
<feature type="compositionally biased region" description="Low complexity" evidence="1">
    <location>
        <begin position="209"/>
        <end position="225"/>
    </location>
</feature>
<feature type="compositionally biased region" description="Low complexity" evidence="1">
    <location>
        <begin position="151"/>
        <end position="164"/>
    </location>
</feature>
<accession>A0A556ART6</accession>
<feature type="compositionally biased region" description="Polar residues" evidence="1">
    <location>
        <begin position="192"/>
        <end position="204"/>
    </location>
</feature>
<evidence type="ECO:0000313" key="3">
    <source>
        <dbReference type="EMBL" id="TSH95654.1"/>
    </source>
</evidence>
<evidence type="ECO:0000256" key="1">
    <source>
        <dbReference type="SAM" id="MobiDB-lite"/>
    </source>
</evidence>
<dbReference type="InterPro" id="IPR021136">
    <property type="entry name" value="Flagellar_hook_control-like_C"/>
</dbReference>
<dbReference type="InterPro" id="IPR038610">
    <property type="entry name" value="FliK-like_C_sf"/>
</dbReference>
<sequence>MSVSGPSPLGTLLATRLDAVLGTTLAQHPVLLQGVRGHAVTQATSALHPQDSVIRRGAGEVAEAGGRSRSRAGEADAALRSGRDAGRGGPAQTGPAPSARATLSEPARLILALLVSRPPIPSGTRPALPLWPGAQDASATRFTARGGAGTQPGSQPGTPGVGSSRAPAGTPLPGRPTAPAPGQAANTGARAQPSSTGTPMTDRTGQPGAGAEARLAAAARTAATGQPTSGAQGGDAAGRAAASSLTASATIGASNPMSQALAATLARAVASSGVFYESHLARLAFGQMGLDSILREPQARLPNPPTPPAAAPHAQPAQQGGAHSLSQWLGSPMGAGADAPVAAAPRNEPALPVPGIHPEAAPLVRQQLETLANGQFAWQGEAWPGTPMDWEVGEEPRQPDDDGTPAWATRLRLHLPHLGEIEVRMRLSGNQVLLRLGAADSSATLQAASSDLRERMLEAGLIVSDLAFASLDKTAGAS</sequence>